<keyword evidence="2" id="KW-0813">Transport</keyword>
<name>A0ABU2NMI8_9ACTN</name>
<proteinExistence type="inferred from homology"/>
<keyword evidence="8" id="KW-0046">Antibiotic resistance</keyword>
<evidence type="ECO:0000256" key="6">
    <source>
        <dbReference type="ARBA" id="ARBA00022967"/>
    </source>
</evidence>
<dbReference type="PROSITE" id="PS00211">
    <property type="entry name" value="ABC_TRANSPORTER_1"/>
    <property type="match status" value="1"/>
</dbReference>
<keyword evidence="7" id="KW-0472">Membrane</keyword>
<evidence type="ECO:0000256" key="9">
    <source>
        <dbReference type="ARBA" id="ARBA00049985"/>
    </source>
</evidence>
<dbReference type="GO" id="GO:0005524">
    <property type="term" value="F:ATP binding"/>
    <property type="evidence" value="ECO:0007669"/>
    <property type="project" value="UniProtKB-KW"/>
</dbReference>
<dbReference type="PANTHER" id="PTHR42711:SF19">
    <property type="entry name" value="DOXORUBICIN RESISTANCE ATP-BINDING PROTEIN DRRA"/>
    <property type="match status" value="1"/>
</dbReference>
<dbReference type="RefSeq" id="WP_311671623.1">
    <property type="nucleotide sequence ID" value="NZ_JAVREQ010000001.1"/>
</dbReference>
<evidence type="ECO:0000256" key="4">
    <source>
        <dbReference type="ARBA" id="ARBA00022741"/>
    </source>
</evidence>
<dbReference type="NCBIfam" id="TIGR01188">
    <property type="entry name" value="drrA"/>
    <property type="match status" value="1"/>
</dbReference>
<reference evidence="13" key="1">
    <citation type="submission" date="2023-07" db="EMBL/GenBank/DDBJ databases">
        <title>30 novel species of actinomycetes from the DSMZ collection.</title>
        <authorList>
            <person name="Nouioui I."/>
        </authorList>
    </citation>
    <scope>NUCLEOTIDE SEQUENCE [LARGE SCALE GENOMIC DNA]</scope>
    <source>
        <strain evidence="13">DSM 42041</strain>
    </source>
</reference>
<protein>
    <submittedName>
        <fullName evidence="12">ATP-binding cassette domain-containing protein</fullName>
    </submittedName>
</protein>
<comment type="subcellular location">
    <subcellularLocation>
        <location evidence="1">Cell membrane</location>
        <topology evidence="1">Peripheral membrane protein</topology>
        <orientation evidence="1">Cytoplasmic side</orientation>
    </subcellularLocation>
</comment>
<dbReference type="EMBL" id="JAVREQ010000001">
    <property type="protein sequence ID" value="MDT0377692.1"/>
    <property type="molecule type" value="Genomic_DNA"/>
</dbReference>
<gene>
    <name evidence="12" type="ORF">RM572_02750</name>
</gene>
<keyword evidence="13" id="KW-1185">Reference proteome</keyword>
<dbReference type="InterPro" id="IPR027417">
    <property type="entry name" value="P-loop_NTPase"/>
</dbReference>
<dbReference type="Gene3D" id="3.40.50.300">
    <property type="entry name" value="P-loop containing nucleotide triphosphate hydrolases"/>
    <property type="match status" value="1"/>
</dbReference>
<dbReference type="PROSITE" id="PS50893">
    <property type="entry name" value="ABC_TRANSPORTER_2"/>
    <property type="match status" value="1"/>
</dbReference>
<dbReference type="InterPro" id="IPR003593">
    <property type="entry name" value="AAA+_ATPase"/>
</dbReference>
<organism evidence="12 13">
    <name type="scientific">Streptomyces hazeniae</name>
    <dbReference type="NCBI Taxonomy" id="3075538"/>
    <lineage>
        <taxon>Bacteria</taxon>
        <taxon>Bacillati</taxon>
        <taxon>Actinomycetota</taxon>
        <taxon>Actinomycetes</taxon>
        <taxon>Kitasatosporales</taxon>
        <taxon>Streptomycetaceae</taxon>
        <taxon>Streptomyces</taxon>
    </lineage>
</organism>
<dbReference type="SUPFAM" id="SSF52540">
    <property type="entry name" value="P-loop containing nucleoside triphosphate hydrolases"/>
    <property type="match status" value="1"/>
</dbReference>
<evidence type="ECO:0000256" key="7">
    <source>
        <dbReference type="ARBA" id="ARBA00023136"/>
    </source>
</evidence>
<keyword evidence="6" id="KW-1278">Translocase</keyword>
<comment type="caution">
    <text evidence="12">The sequence shown here is derived from an EMBL/GenBank/DDBJ whole genome shotgun (WGS) entry which is preliminary data.</text>
</comment>
<dbReference type="InterPro" id="IPR005894">
    <property type="entry name" value="DrrA"/>
</dbReference>
<evidence type="ECO:0000313" key="12">
    <source>
        <dbReference type="EMBL" id="MDT0377692.1"/>
    </source>
</evidence>
<dbReference type="InterPro" id="IPR025302">
    <property type="entry name" value="DrrA1/2-like_C"/>
</dbReference>
<evidence type="ECO:0000256" key="3">
    <source>
        <dbReference type="ARBA" id="ARBA00022475"/>
    </source>
</evidence>
<dbReference type="SMART" id="SM00382">
    <property type="entry name" value="AAA"/>
    <property type="match status" value="1"/>
</dbReference>
<sequence>MTYAIETHGLVKRFGKVTALNGLDLQAREGTVLGVLGPNGAGKTTAVRILASLSRPDGGSARVCGYDVASKPHEVRRVIGLTGQYASVDKGLTGIQNLTLVARLLGHSRSSAKKRAAELLERFRLSDAGGRKASTYSGGMRRRLDLAVSLVGEPSVLYLDEPTTGLDPESRLEMWDIVRDLVSRGSTVLLTTQYMEEVDRLAHDIVVIDEGVTIARGTPEQLKAKIDRQALEIVPADDTRLTETAKIVEDLSGTEPVVEGRGLLVRVNDSALPGMVMRRMDEAGIEVSELALRQPSLDEVFLSLTGTRGKAARKAEAEARTAAAEAGDEQPTDRGNA</sequence>
<evidence type="ECO:0000256" key="1">
    <source>
        <dbReference type="ARBA" id="ARBA00004413"/>
    </source>
</evidence>
<evidence type="ECO:0000256" key="5">
    <source>
        <dbReference type="ARBA" id="ARBA00022840"/>
    </source>
</evidence>
<evidence type="ECO:0000313" key="13">
    <source>
        <dbReference type="Proteomes" id="UP001183414"/>
    </source>
</evidence>
<feature type="domain" description="ABC transporter" evidence="11">
    <location>
        <begin position="5"/>
        <end position="235"/>
    </location>
</feature>
<accession>A0ABU2NMI8</accession>
<keyword evidence="4" id="KW-0547">Nucleotide-binding</keyword>
<dbReference type="InterPro" id="IPR003439">
    <property type="entry name" value="ABC_transporter-like_ATP-bd"/>
</dbReference>
<feature type="region of interest" description="Disordered" evidence="10">
    <location>
        <begin position="312"/>
        <end position="337"/>
    </location>
</feature>
<dbReference type="Pfam" id="PF13732">
    <property type="entry name" value="DrrA1-3_C"/>
    <property type="match status" value="1"/>
</dbReference>
<keyword evidence="3" id="KW-1003">Cell membrane</keyword>
<dbReference type="InterPro" id="IPR017871">
    <property type="entry name" value="ABC_transporter-like_CS"/>
</dbReference>
<evidence type="ECO:0000259" key="11">
    <source>
        <dbReference type="PROSITE" id="PS50893"/>
    </source>
</evidence>
<evidence type="ECO:0000256" key="8">
    <source>
        <dbReference type="ARBA" id="ARBA00023251"/>
    </source>
</evidence>
<comment type="similarity">
    <text evidence="9">Belongs to the ABC transporter superfamily. Drug exporter-1 (DrugE1) (TC 3.A.1.105) family.</text>
</comment>
<dbReference type="PANTHER" id="PTHR42711">
    <property type="entry name" value="ABC TRANSPORTER ATP-BINDING PROTEIN"/>
    <property type="match status" value="1"/>
</dbReference>
<evidence type="ECO:0000256" key="2">
    <source>
        <dbReference type="ARBA" id="ARBA00022448"/>
    </source>
</evidence>
<evidence type="ECO:0000256" key="10">
    <source>
        <dbReference type="SAM" id="MobiDB-lite"/>
    </source>
</evidence>
<dbReference type="InterPro" id="IPR050763">
    <property type="entry name" value="ABC_transporter_ATP-binding"/>
</dbReference>
<keyword evidence="5 12" id="KW-0067">ATP-binding</keyword>
<dbReference type="Pfam" id="PF00005">
    <property type="entry name" value="ABC_tran"/>
    <property type="match status" value="1"/>
</dbReference>
<dbReference type="Proteomes" id="UP001183414">
    <property type="component" value="Unassembled WGS sequence"/>
</dbReference>